<reference evidence="2" key="1">
    <citation type="journal article" date="2009" name="Mol. Biol. Evol.">
        <title>Hyper-variability of ascidian mitochondrial gene order: exposing the myth of deuterostome organelle genome stability.</title>
        <authorList>
            <person name="Gissi C."/>
            <person name="Pesole G."/>
            <person name="Mastrototaro F."/>
            <person name="Iannelli F."/>
            <person name="Guida V."/>
            <person name="Griggio F."/>
        </authorList>
    </citation>
    <scope>NUCLEOTIDE SEQUENCE</scope>
    <source>
        <tissue evidence="2">Single colony</tissue>
    </source>
</reference>
<feature type="transmembrane region" description="Helical" evidence="1">
    <location>
        <begin position="126"/>
        <end position="146"/>
    </location>
</feature>
<feature type="transmembrane region" description="Helical" evidence="1">
    <location>
        <begin position="57"/>
        <end position="78"/>
    </location>
</feature>
<gene>
    <name evidence="2" type="primary">nad6</name>
</gene>
<protein>
    <submittedName>
        <fullName evidence="2">NADH dehydrogenase subunit 6</fullName>
    </submittedName>
</protein>
<dbReference type="AlphaFoldDB" id="D1GKZ0"/>
<accession>D1GKZ0</accession>
<keyword evidence="1" id="KW-0812">Transmembrane</keyword>
<proteinExistence type="predicted"/>
<evidence type="ECO:0000256" key="1">
    <source>
        <dbReference type="SAM" id="Phobius"/>
    </source>
</evidence>
<keyword evidence="1" id="KW-1133">Transmembrane helix</keyword>
<keyword evidence="2" id="KW-0496">Mitochondrion</keyword>
<organism evidence="2">
    <name type="scientific">Aplidium conicum</name>
    <name type="common">Conical sea squirt</name>
    <name type="synonym">Alcyonium conicum</name>
    <dbReference type="NCBI Taxonomy" id="286149"/>
    <lineage>
        <taxon>Eukaryota</taxon>
        <taxon>Metazoa</taxon>
        <taxon>Chordata</taxon>
        <taxon>Tunicata</taxon>
        <taxon>Ascidiacea</taxon>
        <taxon>Aplousobranchia</taxon>
        <taxon>Polyclinidae</taxon>
        <taxon>Aplidium</taxon>
    </lineage>
</organism>
<evidence type="ECO:0000313" key="2">
    <source>
        <dbReference type="EMBL" id="CAX68844.1"/>
    </source>
</evidence>
<sequence>MFVLMWDNILLYGMNFFLILFLIYVESNPFFVLGILFILSEWMIFTLLYLDLIFLSLILGIMYIGGMMLFFSFGILLYESVVKSLSYNLFLVMGFSILMLNLLKVKSVLMIYKVNLEFGGMFANGIFYFFFLASLLLSVLVFSIMISSETNH</sequence>
<dbReference type="EMBL" id="FN313538">
    <property type="protein sequence ID" value="CAX68844.1"/>
    <property type="molecule type" value="Genomic_DNA"/>
</dbReference>
<feature type="transmembrane region" description="Helical" evidence="1">
    <location>
        <begin position="84"/>
        <end position="105"/>
    </location>
</feature>
<name>D1GKZ0_APLCO</name>
<geneLocation type="mitochondrion" evidence="2"/>
<keyword evidence="1" id="KW-0472">Membrane</keyword>